<gene>
    <name evidence="1" type="ORF">SAMN02745163_03489</name>
</gene>
<keyword evidence="1" id="KW-0762">Sugar transport</keyword>
<dbReference type="PROSITE" id="PS51257">
    <property type="entry name" value="PROKAR_LIPOPROTEIN"/>
    <property type="match status" value="1"/>
</dbReference>
<reference evidence="1 2" key="1">
    <citation type="submission" date="2016-11" db="EMBL/GenBank/DDBJ databases">
        <authorList>
            <person name="Jaros S."/>
            <person name="Januszkiewicz K."/>
            <person name="Wedrychowicz H."/>
        </authorList>
    </citation>
    <scope>NUCLEOTIDE SEQUENCE [LARGE SCALE GENOMIC DNA]</scope>
    <source>
        <strain evidence="1 2">DSM 21758</strain>
    </source>
</reference>
<dbReference type="OrthoDB" id="2823382at2"/>
<proteinExistence type="predicted"/>
<keyword evidence="1" id="KW-0813">Transport</keyword>
<protein>
    <submittedName>
        <fullName evidence="1">Multiple sugar transport system substrate-binding protein</fullName>
    </submittedName>
</protein>
<dbReference type="PANTHER" id="PTHR43649:SF12">
    <property type="entry name" value="DIACETYLCHITOBIOSE BINDING PROTEIN DASA"/>
    <property type="match status" value="1"/>
</dbReference>
<dbReference type="Proteomes" id="UP000184310">
    <property type="component" value="Unassembled WGS sequence"/>
</dbReference>
<name>A0A1M6QY07_9CLOT</name>
<dbReference type="Pfam" id="PF13416">
    <property type="entry name" value="SBP_bac_8"/>
    <property type="match status" value="1"/>
</dbReference>
<keyword evidence="2" id="KW-1185">Reference proteome</keyword>
<evidence type="ECO:0000313" key="1">
    <source>
        <dbReference type="EMBL" id="SHK25013.1"/>
    </source>
</evidence>
<dbReference type="SUPFAM" id="SSF53850">
    <property type="entry name" value="Periplasmic binding protein-like II"/>
    <property type="match status" value="1"/>
</dbReference>
<accession>A0A1M6QY07</accession>
<dbReference type="AlphaFoldDB" id="A0A1M6QY07"/>
<sequence>MKKLCYILMISFLFTFVGCEKNDMNSTTAYSNNNGNEIKKEKTTTLKLWTHYGGWERSINEFKKDHPDINIEVETFKFDDYVKKYLKALSTGEVPDLMVIDSTSWGNFNSIYGLEDLKKEQYGIAKYENDFDKELWNLGHRFDSKELIGIPFATAPLVLYYRADIMSKYGFPSEPEELGKYIENPENWFKIARTLKKDNIYISEKVTDPMKMAISQYGYYDNNLNFLGNISEFKELLNISKKMKQESLVSYLDLWKEEGVQALKEGKLAMISTFGSWGSGQIENWVPEQAGKWRVTRLPFNIYGWNNSSILSMPTGSKHKEAAAKFIEFYCFKFKQNDLVGSVPGYIPSRNNLKRLEYSNKFLGGQKEQKFYEYLMSKTNEHIVTPLDEKTLGIWEKDINDGIADNKGADAIMDSIRSDIDKTLGEERKILLENKNKSQ</sequence>
<dbReference type="PANTHER" id="PTHR43649">
    <property type="entry name" value="ARABINOSE-BINDING PROTEIN-RELATED"/>
    <property type="match status" value="1"/>
</dbReference>
<dbReference type="InterPro" id="IPR050490">
    <property type="entry name" value="Bact_solute-bd_prot1"/>
</dbReference>
<dbReference type="RefSeq" id="WP_072990890.1">
    <property type="nucleotide sequence ID" value="NZ_FQZB01000015.1"/>
</dbReference>
<evidence type="ECO:0000313" key="2">
    <source>
        <dbReference type="Proteomes" id="UP000184310"/>
    </source>
</evidence>
<dbReference type="EMBL" id="FQZB01000015">
    <property type="protein sequence ID" value="SHK25013.1"/>
    <property type="molecule type" value="Genomic_DNA"/>
</dbReference>
<dbReference type="Gene3D" id="3.40.190.10">
    <property type="entry name" value="Periplasmic binding protein-like II"/>
    <property type="match status" value="1"/>
</dbReference>
<dbReference type="InterPro" id="IPR006059">
    <property type="entry name" value="SBP"/>
</dbReference>
<organism evidence="1 2">
    <name type="scientific">Clostridium cavendishii DSM 21758</name>
    <dbReference type="NCBI Taxonomy" id="1121302"/>
    <lineage>
        <taxon>Bacteria</taxon>
        <taxon>Bacillati</taxon>
        <taxon>Bacillota</taxon>
        <taxon>Clostridia</taxon>
        <taxon>Eubacteriales</taxon>
        <taxon>Clostridiaceae</taxon>
        <taxon>Clostridium</taxon>
    </lineage>
</organism>
<dbReference type="STRING" id="1121302.SAMN02745163_03489"/>